<dbReference type="RefSeq" id="WP_184057366.1">
    <property type="nucleotide sequence ID" value="NZ_JACIJK010000006.1"/>
</dbReference>
<dbReference type="EMBL" id="JACIJK010000006">
    <property type="protein sequence ID" value="MBB5715220.1"/>
    <property type="molecule type" value="Genomic_DNA"/>
</dbReference>
<organism evidence="1 2">
    <name type="scientific">Sphingomonas aerophila</name>
    <dbReference type="NCBI Taxonomy" id="1344948"/>
    <lineage>
        <taxon>Bacteria</taxon>
        <taxon>Pseudomonadati</taxon>
        <taxon>Pseudomonadota</taxon>
        <taxon>Alphaproteobacteria</taxon>
        <taxon>Sphingomonadales</taxon>
        <taxon>Sphingomonadaceae</taxon>
        <taxon>Sphingomonas</taxon>
    </lineage>
</organism>
<evidence type="ECO:0000313" key="2">
    <source>
        <dbReference type="Proteomes" id="UP000546200"/>
    </source>
</evidence>
<proteinExistence type="predicted"/>
<accession>A0A7W9EUI6</accession>
<evidence type="ECO:0000313" key="1">
    <source>
        <dbReference type="EMBL" id="MBB5715220.1"/>
    </source>
</evidence>
<reference evidence="1 2" key="1">
    <citation type="submission" date="2020-08" db="EMBL/GenBank/DDBJ databases">
        <title>Genomic Encyclopedia of Type Strains, Phase IV (KMG-IV): sequencing the most valuable type-strain genomes for metagenomic binning, comparative biology and taxonomic classification.</title>
        <authorList>
            <person name="Goeker M."/>
        </authorList>
    </citation>
    <scope>NUCLEOTIDE SEQUENCE [LARGE SCALE GENOMIC DNA]</scope>
    <source>
        <strain evidence="1 2">DSM 100044</strain>
    </source>
</reference>
<comment type="caution">
    <text evidence="1">The sequence shown here is derived from an EMBL/GenBank/DDBJ whole genome shotgun (WGS) entry which is preliminary data.</text>
</comment>
<protein>
    <submittedName>
        <fullName evidence="1">Uncharacterized protein</fullName>
    </submittedName>
</protein>
<sequence>MTTPDSSSFAHCLLNAPAWARVGLTAPSERLREAAAAELAQTIMGVLEGSQGTYDARQMALPL</sequence>
<gene>
    <name evidence="1" type="ORF">FHS94_002066</name>
</gene>
<keyword evidence="2" id="KW-1185">Reference proteome</keyword>
<dbReference type="InterPro" id="IPR046662">
    <property type="entry name" value="DUF6771"/>
</dbReference>
<name>A0A7W9EUI6_9SPHN</name>
<dbReference type="Proteomes" id="UP000546200">
    <property type="component" value="Unassembled WGS sequence"/>
</dbReference>
<dbReference type="Pfam" id="PF20561">
    <property type="entry name" value="DUF6771"/>
    <property type="match status" value="1"/>
</dbReference>
<dbReference type="AlphaFoldDB" id="A0A7W9EUI6"/>